<dbReference type="EMBL" id="LITQ01000037">
    <property type="protein sequence ID" value="OAA88336.1"/>
    <property type="molecule type" value="Genomic_DNA"/>
</dbReference>
<organism evidence="1 3">
    <name type="scientific">Clostridium coskatii</name>
    <dbReference type="NCBI Taxonomy" id="1705578"/>
    <lineage>
        <taxon>Bacteria</taxon>
        <taxon>Bacillati</taxon>
        <taxon>Bacillota</taxon>
        <taxon>Clostridia</taxon>
        <taxon>Eubacteriales</taxon>
        <taxon>Clostridiaceae</taxon>
        <taxon>Clostridium</taxon>
    </lineage>
</organism>
<reference evidence="1 3" key="1">
    <citation type="journal article" date="2015" name="Biotechnol. Bioeng.">
        <title>Genome sequence and phenotypic characterization of Caulobacter segnis.</title>
        <authorList>
            <person name="Patel S."/>
            <person name="Fletcher B."/>
            <person name="Scott D.C."/>
            <person name="Ely B."/>
        </authorList>
    </citation>
    <scope>NUCLEOTIDE SEQUENCE [LARGE SCALE GENOMIC DNA]</scope>
    <source>
        <strain evidence="1 3">PS02</strain>
    </source>
</reference>
<dbReference type="RefSeq" id="WP_063602293.1">
    <property type="nucleotide sequence ID" value="NZ_LITQ01000037.1"/>
</dbReference>
<dbReference type="SUPFAM" id="SSF158430">
    <property type="entry name" value="Bacillus cereus metalloprotein-like"/>
    <property type="match status" value="2"/>
</dbReference>
<protein>
    <recommendedName>
        <fullName evidence="5">DUF2935 domain-containing protein</fullName>
    </recommendedName>
</protein>
<dbReference type="AlphaFoldDB" id="A0A162L493"/>
<dbReference type="EMBL" id="LROR01000051">
    <property type="protein sequence ID" value="OBR93682.1"/>
    <property type="molecule type" value="Genomic_DNA"/>
</dbReference>
<proteinExistence type="predicted"/>
<reference evidence="2 4" key="2">
    <citation type="journal article" date="2016" name="Front. Microbiol.">
        <title>Industrial Acetogenic Biocatalysts: A Comparative Metabolic and Genomic Analysis.</title>
        <authorList>
            <person name="Bengelsdorf F."/>
            <person name="Poehlein A."/>
            <person name="Sonja S."/>
            <person name="Erz C."/>
            <person name="Hummel T."/>
            <person name="Hoffmeister S."/>
            <person name="Daniel R."/>
            <person name="Durre P."/>
        </authorList>
    </citation>
    <scope>NUCLEOTIDE SEQUENCE [LARGE SCALE GENOMIC DNA]</scope>
    <source>
        <strain evidence="2 4">PTA-10522</strain>
    </source>
</reference>
<sequence length="254" mass="29480">MPNEKQDLLFWTGIMRDHAIFQNSALTSKEVPYIQKTIIFRNFFQKIMDKIESKDNFDENTSGLIEVLNDFINFKVSILKGLLTCKLGMNLPPTLISHQINEAMEFRLQLMYPEDYLKSIQDPIHFIELLNKWISDSSGHASAYASFLDPTESILSGEALEFKMKFDMLAVKGNELQMMMMQSESGSGALMLLIEETEKIMKKFILYLQEILKLRSSCEVMAIGTLNPLLPDHMIREHKYYLYKVNDYMKSKKC</sequence>
<dbReference type="Gene3D" id="1.20.1260.120">
    <property type="entry name" value="Protein of unknown function DUF2935"/>
    <property type="match status" value="1"/>
</dbReference>
<evidence type="ECO:0000313" key="3">
    <source>
        <dbReference type="Proteomes" id="UP000077384"/>
    </source>
</evidence>
<evidence type="ECO:0000313" key="2">
    <source>
        <dbReference type="EMBL" id="OBR93682.1"/>
    </source>
</evidence>
<evidence type="ECO:0008006" key="5">
    <source>
        <dbReference type="Google" id="ProtNLM"/>
    </source>
</evidence>
<dbReference type="PATRIC" id="fig|1705578.3.peg.2891"/>
<evidence type="ECO:0000313" key="1">
    <source>
        <dbReference type="EMBL" id="OAA88336.1"/>
    </source>
</evidence>
<gene>
    <name evidence="2" type="ORF">CLCOS_22900</name>
    <name evidence="1" type="ORF">WX73_02625</name>
</gene>
<dbReference type="Proteomes" id="UP000077384">
    <property type="component" value="Unassembled WGS sequence"/>
</dbReference>
<dbReference type="InterPro" id="IPR021328">
    <property type="entry name" value="CotB-like"/>
</dbReference>
<comment type="caution">
    <text evidence="1">The sequence shown here is derived from an EMBL/GenBank/DDBJ whole genome shotgun (WGS) entry which is preliminary data.</text>
</comment>
<dbReference type="Pfam" id="PF11155">
    <property type="entry name" value="DUF2935"/>
    <property type="match status" value="2"/>
</dbReference>
<dbReference type="Proteomes" id="UP000093694">
    <property type="component" value="Unassembled WGS sequence"/>
</dbReference>
<keyword evidence="4" id="KW-1185">Reference proteome</keyword>
<name>A0A162L493_9CLOT</name>
<accession>A0A162L493</accession>
<evidence type="ECO:0000313" key="4">
    <source>
        <dbReference type="Proteomes" id="UP000093694"/>
    </source>
</evidence>